<evidence type="ECO:0000313" key="10">
    <source>
        <dbReference type="EMBL" id="KOO53268.1"/>
    </source>
</evidence>
<evidence type="ECO:0000256" key="3">
    <source>
        <dbReference type="ARBA" id="ARBA00022692"/>
    </source>
</evidence>
<keyword evidence="6 8" id="KW-0496">Mitochondrion</keyword>
<feature type="compositionally biased region" description="Low complexity" evidence="9">
    <location>
        <begin position="43"/>
        <end position="60"/>
    </location>
</feature>
<protein>
    <recommendedName>
        <fullName evidence="8">Mitochondrial import inner membrane translocase subunit Tim21</fullName>
    </recommendedName>
</protein>
<organism evidence="10 11">
    <name type="scientific">Chrysochromulina tobinii</name>
    <dbReference type="NCBI Taxonomy" id="1460289"/>
    <lineage>
        <taxon>Eukaryota</taxon>
        <taxon>Haptista</taxon>
        <taxon>Haptophyta</taxon>
        <taxon>Prymnesiophyceae</taxon>
        <taxon>Prymnesiales</taxon>
        <taxon>Chrysochromulinaceae</taxon>
        <taxon>Chrysochromulina</taxon>
    </lineage>
</organism>
<keyword evidence="11" id="KW-1185">Reference proteome</keyword>
<evidence type="ECO:0000256" key="1">
    <source>
        <dbReference type="ARBA" id="ARBA00004304"/>
    </source>
</evidence>
<comment type="subunit">
    <text evidence="8">Component of the TIM23 complex.</text>
</comment>
<evidence type="ECO:0000256" key="4">
    <source>
        <dbReference type="ARBA" id="ARBA00022946"/>
    </source>
</evidence>
<feature type="region of interest" description="Disordered" evidence="9">
    <location>
        <begin position="42"/>
        <end position="88"/>
    </location>
</feature>
<proteinExistence type="inferred from homology"/>
<dbReference type="InterPro" id="IPR038552">
    <property type="entry name" value="Tim21_IMS_sf"/>
</dbReference>
<dbReference type="Pfam" id="PF08294">
    <property type="entry name" value="TIM21"/>
    <property type="match status" value="1"/>
</dbReference>
<accession>A0A0M0LR91</accession>
<reference evidence="11" key="1">
    <citation type="journal article" date="2015" name="PLoS Genet.">
        <title>Genome Sequence and Transcriptome Analyses of Chrysochromulina tobin: Metabolic Tools for Enhanced Algal Fitness in the Prominent Order Prymnesiales (Haptophyceae).</title>
        <authorList>
            <person name="Hovde B.T."/>
            <person name="Deodato C.R."/>
            <person name="Hunsperger H.M."/>
            <person name="Ryken S.A."/>
            <person name="Yost W."/>
            <person name="Jha R.K."/>
            <person name="Patterson J."/>
            <person name="Monnat R.J. Jr."/>
            <person name="Barlow S.B."/>
            <person name="Starkenburg S.R."/>
            <person name="Cattolico R.A."/>
        </authorList>
    </citation>
    <scope>NUCLEOTIDE SEQUENCE</scope>
    <source>
        <strain evidence="11">CCMP291</strain>
    </source>
</reference>
<comment type="subcellular location">
    <subcellularLocation>
        <location evidence="8">Mitochondrion inner membrane</location>
        <topology evidence="8">Single-pass membrane protein</topology>
    </subcellularLocation>
    <subcellularLocation>
        <location evidence="1">Mitochondrion membrane</location>
        <topology evidence="1">Single-pass membrane protein</topology>
    </subcellularLocation>
</comment>
<keyword evidence="4" id="KW-0809">Transit peptide</keyword>
<keyword evidence="8" id="KW-0811">Translocation</keyword>
<dbReference type="EMBL" id="JWZX01000305">
    <property type="protein sequence ID" value="KOO53268.1"/>
    <property type="molecule type" value="Genomic_DNA"/>
</dbReference>
<evidence type="ECO:0000256" key="5">
    <source>
        <dbReference type="ARBA" id="ARBA00022989"/>
    </source>
</evidence>
<dbReference type="OrthoDB" id="436405at2759"/>
<evidence type="ECO:0000256" key="7">
    <source>
        <dbReference type="ARBA" id="ARBA00023136"/>
    </source>
</evidence>
<dbReference type="AlphaFoldDB" id="A0A0M0LR91"/>
<dbReference type="GO" id="GO:0030150">
    <property type="term" value="P:protein import into mitochondrial matrix"/>
    <property type="evidence" value="ECO:0007669"/>
    <property type="project" value="UniProtKB-UniRule"/>
</dbReference>
<dbReference type="PANTHER" id="PTHR13032:SF6">
    <property type="entry name" value="MITOCHONDRIAL IMPORT INNER MEMBRANE TRANSLOCASE SUBUNIT TIM21"/>
    <property type="match status" value="1"/>
</dbReference>
<dbReference type="GO" id="GO:0005744">
    <property type="term" value="C:TIM23 mitochondrial import inner membrane translocase complex"/>
    <property type="evidence" value="ECO:0007669"/>
    <property type="project" value="UniProtKB-UniRule"/>
</dbReference>
<evidence type="ECO:0000256" key="2">
    <source>
        <dbReference type="ARBA" id="ARBA00010867"/>
    </source>
</evidence>
<dbReference type="PANTHER" id="PTHR13032">
    <property type="entry name" value="MITOCHONDRIAL IMPORT INNER MEMBRANE TRANSLOCASE SUBUNIT TIM21"/>
    <property type="match status" value="1"/>
</dbReference>
<keyword evidence="8" id="KW-0653">Protein transport</keyword>
<gene>
    <name evidence="10" type="ORF">Ctob_014365</name>
</gene>
<sequence>MRLFRTQAASRALLATRSPSALARRPTLLSCARHLCKPPTESKAAAAANDKAAEAAGTAATPPPPPLNDELATTQEAEGSGGGGLAIQDHEGANLPPLAFEPGVAGAAQKGVSAIVIAFGAVAFGACAWGISLALFPGASSTQTIYSEAFEKVKVDPLIANGLGSPLRAHGIDHGGARGRRNEMERWDDTEAGQDITIVRFAVSGPQGAGAVLVQVPRPRRRGEFKYIIFENLTCPAFKRRQLVHLFGIETNPPRPELFIYGEEDRLIPPDQVEAFISLRVAQGISRL</sequence>
<evidence type="ECO:0000256" key="8">
    <source>
        <dbReference type="RuleBase" id="RU367142"/>
    </source>
</evidence>
<name>A0A0M0LR91_9EUKA</name>
<comment type="caution">
    <text evidence="10">The sequence shown here is derived from an EMBL/GenBank/DDBJ whole genome shotgun (WGS) entry which is preliminary data.</text>
</comment>
<evidence type="ECO:0000256" key="9">
    <source>
        <dbReference type="SAM" id="MobiDB-lite"/>
    </source>
</evidence>
<dbReference type="Gene3D" id="3.10.450.320">
    <property type="entry name" value="Mitochondrial import inner membrane translocase subunit Tim21"/>
    <property type="match status" value="1"/>
</dbReference>
<comment type="similarity">
    <text evidence="2 8">Belongs to the TIM21 family.</text>
</comment>
<comment type="function">
    <text evidence="8">Essential component of the TIM23 complex, a complex that mediates the translocation of transit peptide-containing proteins across the mitochondrial inner membrane.</text>
</comment>
<keyword evidence="8" id="KW-0813">Transport</keyword>
<keyword evidence="3" id="KW-0812">Transmembrane</keyword>
<keyword evidence="5" id="KW-1133">Transmembrane helix</keyword>
<evidence type="ECO:0000256" key="6">
    <source>
        <dbReference type="ARBA" id="ARBA00023128"/>
    </source>
</evidence>
<dbReference type="Proteomes" id="UP000037460">
    <property type="component" value="Unassembled WGS sequence"/>
</dbReference>
<keyword evidence="8" id="KW-0999">Mitochondrion inner membrane</keyword>
<dbReference type="InterPro" id="IPR013261">
    <property type="entry name" value="Tim21"/>
</dbReference>
<keyword evidence="7" id="KW-0472">Membrane</keyword>
<evidence type="ECO:0000313" key="11">
    <source>
        <dbReference type="Proteomes" id="UP000037460"/>
    </source>
</evidence>